<comment type="caution">
    <text evidence="9">The sequence shown here is derived from an EMBL/GenBank/DDBJ whole genome shotgun (WGS) entry which is preliminary data.</text>
</comment>
<dbReference type="PROSITE" id="PS51007">
    <property type="entry name" value="CYTC"/>
    <property type="match status" value="1"/>
</dbReference>
<protein>
    <submittedName>
        <fullName evidence="9">C-type cytochrome</fullName>
    </submittedName>
</protein>
<dbReference type="PANTHER" id="PTHR11961">
    <property type="entry name" value="CYTOCHROME C"/>
    <property type="match status" value="1"/>
</dbReference>
<accession>A0ABX2EEH6</accession>
<evidence type="ECO:0000259" key="8">
    <source>
        <dbReference type="PROSITE" id="PS51007"/>
    </source>
</evidence>
<dbReference type="SUPFAM" id="SSF46626">
    <property type="entry name" value="Cytochrome c"/>
    <property type="match status" value="1"/>
</dbReference>
<evidence type="ECO:0000256" key="6">
    <source>
        <dbReference type="PROSITE-ProRule" id="PRU00433"/>
    </source>
</evidence>
<name>A0ABX2EEH6_9BURK</name>
<dbReference type="RefSeq" id="WP_173122103.1">
    <property type="nucleotide sequence ID" value="NZ_JABRWJ010000002.1"/>
</dbReference>
<feature type="signal peptide" evidence="7">
    <location>
        <begin position="1"/>
        <end position="18"/>
    </location>
</feature>
<feature type="domain" description="Cytochrome c" evidence="8">
    <location>
        <begin position="20"/>
        <end position="117"/>
    </location>
</feature>
<dbReference type="InterPro" id="IPR002327">
    <property type="entry name" value="Cyt_c_1A/1B"/>
</dbReference>
<keyword evidence="1" id="KW-0813">Transport</keyword>
<feature type="chain" id="PRO_5047190387" evidence="7">
    <location>
        <begin position="19"/>
        <end position="120"/>
    </location>
</feature>
<keyword evidence="2 6" id="KW-0349">Heme</keyword>
<evidence type="ECO:0000256" key="4">
    <source>
        <dbReference type="ARBA" id="ARBA00022982"/>
    </source>
</evidence>
<proteinExistence type="predicted"/>
<evidence type="ECO:0000256" key="1">
    <source>
        <dbReference type="ARBA" id="ARBA00022448"/>
    </source>
</evidence>
<dbReference type="Proteomes" id="UP000737171">
    <property type="component" value="Unassembled WGS sequence"/>
</dbReference>
<dbReference type="Pfam" id="PF00034">
    <property type="entry name" value="Cytochrom_C"/>
    <property type="match status" value="1"/>
</dbReference>
<evidence type="ECO:0000256" key="2">
    <source>
        <dbReference type="ARBA" id="ARBA00022617"/>
    </source>
</evidence>
<keyword evidence="5 6" id="KW-0408">Iron</keyword>
<dbReference type="PRINTS" id="PR00604">
    <property type="entry name" value="CYTCHRMECIAB"/>
</dbReference>
<keyword evidence="4" id="KW-0249">Electron transport</keyword>
<dbReference type="EMBL" id="JABRWJ010000002">
    <property type="protein sequence ID" value="NRF67016.1"/>
    <property type="molecule type" value="Genomic_DNA"/>
</dbReference>
<keyword evidence="10" id="KW-1185">Reference proteome</keyword>
<evidence type="ECO:0000313" key="10">
    <source>
        <dbReference type="Proteomes" id="UP000737171"/>
    </source>
</evidence>
<evidence type="ECO:0000256" key="7">
    <source>
        <dbReference type="SAM" id="SignalP"/>
    </source>
</evidence>
<evidence type="ECO:0000313" key="9">
    <source>
        <dbReference type="EMBL" id="NRF67016.1"/>
    </source>
</evidence>
<dbReference type="InterPro" id="IPR009056">
    <property type="entry name" value="Cyt_c-like_dom"/>
</dbReference>
<evidence type="ECO:0000256" key="3">
    <source>
        <dbReference type="ARBA" id="ARBA00022723"/>
    </source>
</evidence>
<keyword evidence="7" id="KW-0732">Signal</keyword>
<sequence length="120" mass="12589">MAALLAGLLAAAALPAVAGPDAVRGAKLYEARCGGCHAVETDRIGPRHAGLVGRRAGGVMDFDYSPALKTSALRWNAQTLERWLADPESLIPGQRMGYRLGDAAERADVIAYLATLSASR</sequence>
<evidence type="ECO:0000256" key="5">
    <source>
        <dbReference type="ARBA" id="ARBA00023004"/>
    </source>
</evidence>
<organism evidence="9 10">
    <name type="scientific">Pseudaquabacterium terrae</name>
    <dbReference type="NCBI Taxonomy" id="2732868"/>
    <lineage>
        <taxon>Bacteria</taxon>
        <taxon>Pseudomonadati</taxon>
        <taxon>Pseudomonadota</taxon>
        <taxon>Betaproteobacteria</taxon>
        <taxon>Burkholderiales</taxon>
        <taxon>Sphaerotilaceae</taxon>
        <taxon>Pseudaquabacterium</taxon>
    </lineage>
</organism>
<dbReference type="InterPro" id="IPR036909">
    <property type="entry name" value="Cyt_c-like_dom_sf"/>
</dbReference>
<dbReference type="Gene3D" id="1.10.760.10">
    <property type="entry name" value="Cytochrome c-like domain"/>
    <property type="match status" value="1"/>
</dbReference>
<gene>
    <name evidence="9" type="ORF">HLB44_08490</name>
</gene>
<keyword evidence="3 6" id="KW-0479">Metal-binding</keyword>
<reference evidence="9 10" key="1">
    <citation type="submission" date="2020-05" db="EMBL/GenBank/DDBJ databases">
        <title>Aquincola sp. isolate from soil.</title>
        <authorList>
            <person name="Han J."/>
            <person name="Kim D.-U."/>
        </authorList>
    </citation>
    <scope>NUCLEOTIDE SEQUENCE [LARGE SCALE GENOMIC DNA]</scope>
    <source>
        <strain evidence="9 10">S2</strain>
    </source>
</reference>